<keyword evidence="2" id="KW-1185">Reference proteome</keyword>
<gene>
    <name evidence="1" type="ORF">RFI_21092</name>
</gene>
<proteinExistence type="predicted"/>
<evidence type="ECO:0000313" key="2">
    <source>
        <dbReference type="Proteomes" id="UP000023152"/>
    </source>
</evidence>
<organism evidence="1 2">
    <name type="scientific">Reticulomyxa filosa</name>
    <dbReference type="NCBI Taxonomy" id="46433"/>
    <lineage>
        <taxon>Eukaryota</taxon>
        <taxon>Sar</taxon>
        <taxon>Rhizaria</taxon>
        <taxon>Retaria</taxon>
        <taxon>Foraminifera</taxon>
        <taxon>Monothalamids</taxon>
        <taxon>Reticulomyxidae</taxon>
        <taxon>Reticulomyxa</taxon>
    </lineage>
</organism>
<dbReference type="Proteomes" id="UP000023152">
    <property type="component" value="Unassembled WGS sequence"/>
</dbReference>
<evidence type="ECO:0000313" key="1">
    <source>
        <dbReference type="EMBL" id="ETO16261.1"/>
    </source>
</evidence>
<accession>X6MRG7</accession>
<name>X6MRG7_RETFI</name>
<dbReference type="AlphaFoldDB" id="X6MRG7"/>
<sequence>SLDEEDISFLEGIEREEKAREALRKKQIQQDIDEFNVNMQSKKKNDILTMHINTNAVRNRLIKEVSDSHLNEDSTQPIVTAVKKSNNLIIAPSVAEKSGGHDDLFNANIVLKKRRKKRW</sequence>
<protein>
    <submittedName>
        <fullName evidence="1">Uncharacterized protein</fullName>
    </submittedName>
</protein>
<feature type="non-terminal residue" evidence="1">
    <location>
        <position position="1"/>
    </location>
</feature>
<reference evidence="1 2" key="1">
    <citation type="journal article" date="2013" name="Curr. Biol.">
        <title>The Genome of the Foraminiferan Reticulomyxa filosa.</title>
        <authorList>
            <person name="Glockner G."/>
            <person name="Hulsmann N."/>
            <person name="Schleicher M."/>
            <person name="Noegel A.A."/>
            <person name="Eichinger L."/>
            <person name="Gallinger C."/>
            <person name="Pawlowski J."/>
            <person name="Sierra R."/>
            <person name="Euteneuer U."/>
            <person name="Pillet L."/>
            <person name="Moustafa A."/>
            <person name="Platzer M."/>
            <person name="Groth M."/>
            <person name="Szafranski K."/>
            <person name="Schliwa M."/>
        </authorList>
    </citation>
    <scope>NUCLEOTIDE SEQUENCE [LARGE SCALE GENOMIC DNA]</scope>
</reference>
<comment type="caution">
    <text evidence="1">The sequence shown here is derived from an EMBL/GenBank/DDBJ whole genome shotgun (WGS) entry which is preliminary data.</text>
</comment>
<dbReference type="EMBL" id="ASPP01018428">
    <property type="protein sequence ID" value="ETO16261.1"/>
    <property type="molecule type" value="Genomic_DNA"/>
</dbReference>